<evidence type="ECO:0000256" key="1">
    <source>
        <dbReference type="SAM" id="MobiDB-lite"/>
    </source>
</evidence>
<name>A0A6S7H8P4_PARCT</name>
<feature type="non-terminal residue" evidence="2">
    <location>
        <position position="1"/>
    </location>
</feature>
<feature type="region of interest" description="Disordered" evidence="1">
    <location>
        <begin position="347"/>
        <end position="375"/>
    </location>
</feature>
<evidence type="ECO:0000313" key="2">
    <source>
        <dbReference type="EMBL" id="CAB3992620.1"/>
    </source>
</evidence>
<gene>
    <name evidence="2" type="ORF">PACLA_8A068262</name>
</gene>
<sequence>KLFCKKIEEFVDGSQGPPCSSQENASTLFRCASCKRLLTAKNQSRIPCVLNRMNVDSRGEISYYHSRDMQWDINDHLVNLKEKLKTWRDVYWRLWGSSNILYCYRCRCYFPCTDFGHCQYHTSAPEYKAKSEHDSVGVYPCCQQKALLYDSIGVFMGCRVKDHLIHPPGSPHTTDAPGDKNAPGKDPPASPNGSLSPSVPSDHAVKRQASTSGVVNDPSVVKDLLAHRDIICLPFHRSASARTSELNIFHEDESSDVWKSPRFASLKFSGNAVDKRAVVDHSSALPPIRRSKTTISQRVPSGRRKTAILKNHDYFDTSEDEEDGDEEYHDIKVRHFRRVKKKVIEDRQSSSGFKWDPQRSPRWNQDAQREEDSKRMNEVISTMAKLRSASNQEKKSKTKEFPGGIFHKLDHQFRVSIQPPAVKHQNSSNQILSGSRTKKATANKN</sequence>
<proteinExistence type="predicted"/>
<dbReference type="OrthoDB" id="550012at2759"/>
<keyword evidence="3" id="KW-1185">Reference proteome</keyword>
<dbReference type="InterPro" id="IPR045902">
    <property type="entry name" value="SANBR-like"/>
</dbReference>
<dbReference type="PANTHER" id="PTHR20946">
    <property type="entry name" value="SANT AND BTB DOMAIN REGULATOR OF CLASS SWITCH RECOMBINATION"/>
    <property type="match status" value="1"/>
</dbReference>
<dbReference type="AlphaFoldDB" id="A0A6S7H8P4"/>
<protein>
    <submittedName>
        <fullName evidence="2">Uncharacterized protein</fullName>
    </submittedName>
</protein>
<organism evidence="2 3">
    <name type="scientific">Paramuricea clavata</name>
    <name type="common">Red gorgonian</name>
    <name type="synonym">Violescent sea-whip</name>
    <dbReference type="NCBI Taxonomy" id="317549"/>
    <lineage>
        <taxon>Eukaryota</taxon>
        <taxon>Metazoa</taxon>
        <taxon>Cnidaria</taxon>
        <taxon>Anthozoa</taxon>
        <taxon>Octocorallia</taxon>
        <taxon>Malacalcyonacea</taxon>
        <taxon>Plexauridae</taxon>
        <taxon>Paramuricea</taxon>
    </lineage>
</organism>
<feature type="compositionally biased region" description="Basic residues" evidence="1">
    <location>
        <begin position="436"/>
        <end position="445"/>
    </location>
</feature>
<feature type="region of interest" description="Disordered" evidence="1">
    <location>
        <begin position="415"/>
        <end position="445"/>
    </location>
</feature>
<reference evidence="2" key="1">
    <citation type="submission" date="2020-04" db="EMBL/GenBank/DDBJ databases">
        <authorList>
            <person name="Alioto T."/>
            <person name="Alioto T."/>
            <person name="Gomez Garrido J."/>
        </authorList>
    </citation>
    <scope>NUCLEOTIDE SEQUENCE</scope>
    <source>
        <strain evidence="2">A484AB</strain>
    </source>
</reference>
<accession>A0A6S7H8P4</accession>
<feature type="compositionally biased region" description="Polar residues" evidence="1">
    <location>
        <begin position="424"/>
        <end position="435"/>
    </location>
</feature>
<comment type="caution">
    <text evidence="2">The sequence shown here is derived from an EMBL/GenBank/DDBJ whole genome shotgun (WGS) entry which is preliminary data.</text>
</comment>
<evidence type="ECO:0000313" key="3">
    <source>
        <dbReference type="Proteomes" id="UP001152795"/>
    </source>
</evidence>
<dbReference type="EMBL" id="CACRXK020002088">
    <property type="protein sequence ID" value="CAB3992620.1"/>
    <property type="molecule type" value="Genomic_DNA"/>
</dbReference>
<dbReference type="Proteomes" id="UP001152795">
    <property type="component" value="Unassembled WGS sequence"/>
</dbReference>
<feature type="region of interest" description="Disordered" evidence="1">
    <location>
        <begin position="166"/>
        <end position="213"/>
    </location>
</feature>
<dbReference type="PANTHER" id="PTHR20946:SF0">
    <property type="entry name" value="SANT AND BTB DOMAIN REGULATOR OF CLASS SWITCH RECOMBINATION"/>
    <property type="match status" value="1"/>
</dbReference>
<feature type="region of interest" description="Disordered" evidence="1">
    <location>
        <begin position="385"/>
        <end position="404"/>
    </location>
</feature>